<protein>
    <recommendedName>
        <fullName evidence="3">Nudix hydrolase domain-containing protein</fullName>
    </recommendedName>
</protein>
<evidence type="ECO:0000259" key="3">
    <source>
        <dbReference type="PROSITE" id="PS51462"/>
    </source>
</evidence>
<gene>
    <name evidence="4" type="ORF">A2W41_00830</name>
</gene>
<reference evidence="4 5" key="1">
    <citation type="journal article" date="2016" name="Nat. Commun.">
        <title>Thousands of microbial genomes shed light on interconnected biogeochemical processes in an aquifer system.</title>
        <authorList>
            <person name="Anantharaman K."/>
            <person name="Brown C.T."/>
            <person name="Hug L.A."/>
            <person name="Sharon I."/>
            <person name="Castelle C.J."/>
            <person name="Probst A.J."/>
            <person name="Thomas B.C."/>
            <person name="Singh A."/>
            <person name="Wilkins M.J."/>
            <person name="Karaoz U."/>
            <person name="Brodie E.L."/>
            <person name="Williams K.H."/>
            <person name="Hubbard S.S."/>
            <person name="Banfield J.F."/>
        </authorList>
    </citation>
    <scope>NUCLEOTIDE SEQUENCE [LARGE SCALE GENOMIC DNA]</scope>
</reference>
<dbReference type="PANTHER" id="PTHR43046:SF15">
    <property type="entry name" value="MUTT_NUDIX FAMILY PROTEIN"/>
    <property type="match status" value="1"/>
</dbReference>
<comment type="cofactor">
    <cofactor evidence="1">
        <name>Mg(2+)</name>
        <dbReference type="ChEBI" id="CHEBI:18420"/>
    </cofactor>
</comment>
<proteinExistence type="predicted"/>
<comment type="caution">
    <text evidence="4">The sequence shown here is derived from an EMBL/GenBank/DDBJ whole genome shotgun (WGS) entry which is preliminary data.</text>
</comment>
<dbReference type="InterPro" id="IPR027417">
    <property type="entry name" value="P-loop_NTPase"/>
</dbReference>
<dbReference type="Proteomes" id="UP000176700">
    <property type="component" value="Unassembled WGS sequence"/>
</dbReference>
<feature type="domain" description="Nudix hydrolase" evidence="3">
    <location>
        <begin position="203"/>
        <end position="336"/>
    </location>
</feature>
<keyword evidence="2" id="KW-0378">Hydrolase</keyword>
<dbReference type="PANTHER" id="PTHR43046">
    <property type="entry name" value="GDP-MANNOSE MANNOSYL HYDROLASE"/>
    <property type="match status" value="1"/>
</dbReference>
<dbReference type="Gene3D" id="3.90.79.10">
    <property type="entry name" value="Nucleoside Triphosphate Pyrophosphohydrolase"/>
    <property type="match status" value="1"/>
</dbReference>
<evidence type="ECO:0000313" key="4">
    <source>
        <dbReference type="EMBL" id="OGZ42034.1"/>
    </source>
</evidence>
<name>A0A1G2FVD4_9BACT</name>
<dbReference type="PROSITE" id="PS51462">
    <property type="entry name" value="NUDIX"/>
    <property type="match status" value="1"/>
</dbReference>
<dbReference type="InterPro" id="IPR000086">
    <property type="entry name" value="NUDIX_hydrolase_dom"/>
</dbReference>
<dbReference type="InterPro" id="IPR015797">
    <property type="entry name" value="NUDIX_hydrolase-like_dom_sf"/>
</dbReference>
<sequence>MKSDNINYKSKPHTPSILLIEGLWGTGKSTLISRIRSRYPVLFIPEPNFQTSRIKKNISEWYKVQHQNRLKTALKYTQNGEQVIMERSILSNAAFCYAKRRKFPSWFNESKLLLQSVPRLHIVLLYYSNKQTFKKRVRFIKDRSVRRSIENNEHFYDNYIDFYKKIGLNVISVKNHANFSFSKIDSIFKKIFENKTRSRYKEQIHYCSSAVVTFNKKILILYSQKHQQFTLPQGHQKSSESSIETIKREVAEETGFTDLNVIRPIRTYDFRFYINGGVTRKSVICYLVELKSLTSSGKSMEAHEAYKNYFVDRDDALRKLNWPEDRENILSVQNKYLI</sequence>
<evidence type="ECO:0000256" key="2">
    <source>
        <dbReference type="ARBA" id="ARBA00022801"/>
    </source>
</evidence>
<dbReference type="Gene3D" id="3.40.50.300">
    <property type="entry name" value="P-loop containing nucleotide triphosphate hydrolases"/>
    <property type="match status" value="1"/>
</dbReference>
<dbReference type="GO" id="GO:0016787">
    <property type="term" value="F:hydrolase activity"/>
    <property type="evidence" value="ECO:0007669"/>
    <property type="project" value="UniProtKB-KW"/>
</dbReference>
<dbReference type="SUPFAM" id="SSF55811">
    <property type="entry name" value="Nudix"/>
    <property type="match status" value="1"/>
</dbReference>
<dbReference type="PROSITE" id="PS00893">
    <property type="entry name" value="NUDIX_BOX"/>
    <property type="match status" value="1"/>
</dbReference>
<evidence type="ECO:0000256" key="1">
    <source>
        <dbReference type="ARBA" id="ARBA00001946"/>
    </source>
</evidence>
<evidence type="ECO:0000313" key="5">
    <source>
        <dbReference type="Proteomes" id="UP000176700"/>
    </source>
</evidence>
<accession>A0A1G2FVD4</accession>
<dbReference type="AlphaFoldDB" id="A0A1G2FVD4"/>
<dbReference type="Pfam" id="PF00293">
    <property type="entry name" value="NUDIX"/>
    <property type="match status" value="1"/>
</dbReference>
<organism evidence="4 5">
    <name type="scientific">Candidatus Ryanbacteria bacterium RIFCSPHIGHO2_01_45_13</name>
    <dbReference type="NCBI Taxonomy" id="1802112"/>
    <lineage>
        <taxon>Bacteria</taxon>
        <taxon>Candidatus Ryaniibacteriota</taxon>
    </lineage>
</organism>
<dbReference type="SUPFAM" id="SSF52540">
    <property type="entry name" value="P-loop containing nucleoside triphosphate hydrolases"/>
    <property type="match status" value="1"/>
</dbReference>
<dbReference type="InterPro" id="IPR020084">
    <property type="entry name" value="NUDIX_hydrolase_CS"/>
</dbReference>
<dbReference type="EMBL" id="MHNI01000022">
    <property type="protein sequence ID" value="OGZ42034.1"/>
    <property type="molecule type" value="Genomic_DNA"/>
</dbReference>